<accession>A0A0G0T4U7</accession>
<dbReference type="AlphaFoldDB" id="A0A0G0T4U7"/>
<evidence type="ECO:0008006" key="4">
    <source>
        <dbReference type="Google" id="ProtNLM"/>
    </source>
</evidence>
<feature type="transmembrane region" description="Helical" evidence="1">
    <location>
        <begin position="304"/>
        <end position="321"/>
    </location>
</feature>
<dbReference type="Pfam" id="PF19590">
    <property type="entry name" value="TrbL_3"/>
    <property type="match status" value="1"/>
</dbReference>
<organism evidence="2 3">
    <name type="scientific">Candidatus Falkowbacteria bacterium GW2011_GWF2_39_8</name>
    <dbReference type="NCBI Taxonomy" id="1618642"/>
    <lineage>
        <taxon>Bacteria</taxon>
        <taxon>Candidatus Falkowiibacteriota</taxon>
    </lineage>
</organism>
<dbReference type="EMBL" id="LBXO01000020">
    <property type="protein sequence ID" value="KKR32867.1"/>
    <property type="molecule type" value="Genomic_DNA"/>
</dbReference>
<feature type="transmembrane region" description="Helical" evidence="1">
    <location>
        <begin position="46"/>
        <end position="74"/>
    </location>
</feature>
<dbReference type="InterPro" id="IPR045782">
    <property type="entry name" value="TrbL_3"/>
</dbReference>
<feature type="transmembrane region" description="Helical" evidence="1">
    <location>
        <begin position="95"/>
        <end position="115"/>
    </location>
</feature>
<keyword evidence="1" id="KW-0812">Transmembrane</keyword>
<proteinExistence type="predicted"/>
<reference evidence="2 3" key="1">
    <citation type="journal article" date="2015" name="Nature">
        <title>rRNA introns, odd ribosomes, and small enigmatic genomes across a large radiation of phyla.</title>
        <authorList>
            <person name="Brown C.T."/>
            <person name="Hug L.A."/>
            <person name="Thomas B.C."/>
            <person name="Sharon I."/>
            <person name="Castelle C.J."/>
            <person name="Singh A."/>
            <person name="Wilkins M.J."/>
            <person name="Williams K.H."/>
            <person name="Banfield J.F."/>
        </authorList>
    </citation>
    <scope>NUCLEOTIDE SEQUENCE [LARGE SCALE GENOMIC DNA]</scope>
</reference>
<name>A0A0G0T4U7_9BACT</name>
<dbReference type="Proteomes" id="UP000034137">
    <property type="component" value="Unassembled WGS sequence"/>
</dbReference>
<protein>
    <recommendedName>
        <fullName evidence="4">TrbL/VirB6 plasmid conjugal transfer protein</fullName>
    </recommendedName>
</protein>
<sequence>MSKPNKKIYLFGLPLFIVLGVFLLTKNSYAGVLDLVMNPIDSTVMVVVGTIVQTIVFVMGMIISIVIWAVIHIASYNNFINETPIINAWIIVRDFCNMLFILVLLVIAFATILRVESYNAKKLLPKLLMMAILINFSRTICGLIIDGSQIVMLTFVNAIGQGGGNFVNTLGVQDYLNMAAKETWKGEINLTSTVGGLILGVVFLVIAATVMCAFLAVLVVRIVMLWIYVVLSPLAFILSTFPSGQKYSSEWWSDFVNYAVSGPILAFFLWLALVSSNQITSIGGDGSGAEQCFGPAQILCTGKFINFVVAIGMLVGGLMITQKLGGTISKAASFGENWSKKGLKLGGAATLGTMAWGARKIKTSDGKLGGLELNPVNIYKGIKEGFEQKKRKEIAEGEAKSADALRQGGGAGLIKGLGASKDMTEAMAKGWFAKEGIKMAYQTFRAPERRKKLGEKEQQLEDLNTDMDSKSYASELSTIRELNKLEEKKKAGNATDEEKKRISNLKVDLNSKLGGMGEVTRISREVKKGDEDIAKKTKEIIDFKENSPIRTPYTFEANMGRKKSVREAMSKIGDNDNSDDLVDMWRHAKAVNDKELAAAVFLAAAKKYGLLPGITGLMALTIMNANCLYC</sequence>
<feature type="transmembrane region" description="Helical" evidence="1">
    <location>
        <begin position="127"/>
        <end position="145"/>
    </location>
</feature>
<gene>
    <name evidence="2" type="ORF">UT64_C0020G0002</name>
</gene>
<feature type="transmembrane region" description="Helical" evidence="1">
    <location>
        <begin position="225"/>
        <end position="243"/>
    </location>
</feature>
<evidence type="ECO:0000313" key="3">
    <source>
        <dbReference type="Proteomes" id="UP000034137"/>
    </source>
</evidence>
<comment type="caution">
    <text evidence="2">The sequence shown here is derived from an EMBL/GenBank/DDBJ whole genome shotgun (WGS) entry which is preliminary data.</text>
</comment>
<keyword evidence="1" id="KW-0472">Membrane</keyword>
<feature type="transmembrane region" description="Helical" evidence="1">
    <location>
        <begin position="255"/>
        <end position="273"/>
    </location>
</feature>
<keyword evidence="1" id="KW-1133">Transmembrane helix</keyword>
<feature type="transmembrane region" description="Helical" evidence="1">
    <location>
        <begin position="194"/>
        <end position="219"/>
    </location>
</feature>
<evidence type="ECO:0000313" key="2">
    <source>
        <dbReference type="EMBL" id="KKR32867.1"/>
    </source>
</evidence>
<evidence type="ECO:0000256" key="1">
    <source>
        <dbReference type="SAM" id="Phobius"/>
    </source>
</evidence>